<dbReference type="EMBL" id="HBGA01070775">
    <property type="protein sequence ID" value="CAD9015371.1"/>
    <property type="molecule type" value="Transcribed_RNA"/>
</dbReference>
<organism evidence="1">
    <name type="scientific">Eutreptiella gymnastica</name>
    <dbReference type="NCBI Taxonomy" id="73025"/>
    <lineage>
        <taxon>Eukaryota</taxon>
        <taxon>Discoba</taxon>
        <taxon>Euglenozoa</taxon>
        <taxon>Euglenida</taxon>
        <taxon>Spirocuta</taxon>
        <taxon>Euglenophyceae</taxon>
        <taxon>Eutreptiales</taxon>
        <taxon>Eutreptiaceae</taxon>
        <taxon>Eutreptiella</taxon>
    </lineage>
</organism>
<evidence type="ECO:0000313" key="1">
    <source>
        <dbReference type="EMBL" id="CAD9015371.1"/>
    </source>
</evidence>
<name>A0A7S1IK99_9EUGL</name>
<proteinExistence type="predicted"/>
<sequence>MWLEARQIKCLPTIYQHEKQSFSKVAHVWGSRDLGEAWKVVQGHMTFVTWVTGPPNMSQRVCTTACNNLGIKLTKAAQLTPLASLCLCHLGSSEPCFPVA</sequence>
<accession>A0A7S1IK99</accession>
<reference evidence="1" key="1">
    <citation type="submission" date="2021-01" db="EMBL/GenBank/DDBJ databases">
        <authorList>
            <person name="Corre E."/>
            <person name="Pelletier E."/>
            <person name="Niang G."/>
            <person name="Scheremetjew M."/>
            <person name="Finn R."/>
            <person name="Kale V."/>
            <person name="Holt S."/>
            <person name="Cochrane G."/>
            <person name="Meng A."/>
            <person name="Brown T."/>
            <person name="Cohen L."/>
        </authorList>
    </citation>
    <scope>NUCLEOTIDE SEQUENCE</scope>
    <source>
        <strain evidence="1">NIES-381</strain>
    </source>
</reference>
<gene>
    <name evidence="1" type="ORF">EGYM00392_LOCUS26479</name>
</gene>
<protein>
    <submittedName>
        <fullName evidence="1">Uncharacterized protein</fullName>
    </submittedName>
</protein>
<dbReference type="AlphaFoldDB" id="A0A7S1IK99"/>